<dbReference type="EMBL" id="KQ085988">
    <property type="protein sequence ID" value="KLO11950.1"/>
    <property type="molecule type" value="Genomic_DNA"/>
</dbReference>
<keyword evidence="3" id="KW-1185">Reference proteome</keyword>
<sequence length="901" mass="101035">MSLTIPAPGLSRMKKSDIDTFHWRIEESHTHLRATRARLCLANPAMLHSVQFFPPNCSINAADAMPTHAKQLEETVLPFVGSVESVDQKVHAELVEREFEHALLSVQLITGASSRKAELIMQQIIRYKILESLTWSTGEIYKAPMQLPRELRVDRADQLEEYVDLGLNRWMETVESFCAAFSNESVAMPKPQPLSSDKVTASLVQKIQQSENSRHHSTVISNMCGAALGLRGLILTFTMNYEKLGKAYYSSKASGYTTPSEGVQQDGPMTSGASVTELVSTLMSINKKVVSKQNRNYRDINGNDGLEDDWAQSFFGGRSDFHVLRSIYISAVVSPIILLSEKHLVTRRRTTIPLYALYNGLFESWGAWTPFRILVIRDLWGALWRLAREGGEHCHSILLQLAERWNDIRYPDRYPDPRIDVVIEADAKRVAMFSTHASLANHFAVSLTTVFSQFQGVRKTRRQREQMESDGIHALDGNSVTKMSEVWALWESNFIQAKITPVVPVPQVRRVILHKWAWNQRAASCPPLHRSFRRQLLKPLDHTYVFPEAPRIRERYTFHPFTDEERSFLLPYRHPKKDISTKPDRPAASRRVLQRIPEPIATSLCKTTPTISRQVQINPAPEATSVVEAPALPKVKAKKSGGGGGGGGGGGRSYPKRRANVTPGAVSSIINPIDDSESSSPAPDVKYEPPVVLPHRIWDVVDVDIGTHEANTLLGGVNVVLGTKDIPINMLLQFYSGMKTDLTRTLAILHAVARGVSWEGYEADLRKMEFDLCESVTYEIKLVSHENWDNNPIKEQRHTFSLNNVQVVGAPSIAVLPNVCSLTSIEELSLVMDLDKPLLCQDHTLARPTGEGLEYRNRKSSIASFLSIADSNRAAIEEGHPQTSTVLSFWKSVQYEDFRPN</sequence>
<gene>
    <name evidence="2" type="ORF">SCHPADRAFT_891149</name>
</gene>
<evidence type="ECO:0000313" key="3">
    <source>
        <dbReference type="Proteomes" id="UP000053477"/>
    </source>
</evidence>
<dbReference type="InParanoid" id="A0A0H2RJ00"/>
<dbReference type="Proteomes" id="UP000053477">
    <property type="component" value="Unassembled WGS sequence"/>
</dbReference>
<dbReference type="AlphaFoldDB" id="A0A0H2RJ00"/>
<reference evidence="2 3" key="1">
    <citation type="submission" date="2015-04" db="EMBL/GenBank/DDBJ databases">
        <title>Complete genome sequence of Schizopora paradoxa KUC8140, a cosmopolitan wood degrader in East Asia.</title>
        <authorList>
            <consortium name="DOE Joint Genome Institute"/>
            <person name="Min B."/>
            <person name="Park H."/>
            <person name="Jang Y."/>
            <person name="Kim J.-J."/>
            <person name="Kim K.H."/>
            <person name="Pangilinan J."/>
            <person name="Lipzen A."/>
            <person name="Riley R."/>
            <person name="Grigoriev I.V."/>
            <person name="Spatafora J.W."/>
            <person name="Choi I.-G."/>
        </authorList>
    </citation>
    <scope>NUCLEOTIDE SEQUENCE [LARGE SCALE GENOMIC DNA]</scope>
    <source>
        <strain evidence="2 3">KUC8140</strain>
    </source>
</reference>
<accession>A0A0H2RJ00</accession>
<organism evidence="2 3">
    <name type="scientific">Schizopora paradoxa</name>
    <dbReference type="NCBI Taxonomy" id="27342"/>
    <lineage>
        <taxon>Eukaryota</taxon>
        <taxon>Fungi</taxon>
        <taxon>Dikarya</taxon>
        <taxon>Basidiomycota</taxon>
        <taxon>Agaricomycotina</taxon>
        <taxon>Agaricomycetes</taxon>
        <taxon>Hymenochaetales</taxon>
        <taxon>Schizoporaceae</taxon>
        <taxon>Schizopora</taxon>
    </lineage>
</organism>
<evidence type="ECO:0000313" key="2">
    <source>
        <dbReference type="EMBL" id="KLO11950.1"/>
    </source>
</evidence>
<feature type="compositionally biased region" description="Gly residues" evidence="1">
    <location>
        <begin position="640"/>
        <end position="652"/>
    </location>
</feature>
<evidence type="ECO:0000256" key="1">
    <source>
        <dbReference type="SAM" id="MobiDB-lite"/>
    </source>
</evidence>
<feature type="region of interest" description="Disordered" evidence="1">
    <location>
        <begin position="634"/>
        <end position="659"/>
    </location>
</feature>
<proteinExistence type="predicted"/>
<protein>
    <submittedName>
        <fullName evidence="2">Uncharacterized protein</fullName>
    </submittedName>
</protein>
<name>A0A0H2RJ00_9AGAM</name>